<dbReference type="WBParaSite" id="GPUH_0000172201-mRNA-1">
    <property type="protein sequence ID" value="GPUH_0000172201-mRNA-1"/>
    <property type="gene ID" value="GPUH_0000172201"/>
</dbReference>
<gene>
    <name evidence="7" type="ORF">GPUH_LOCUS1718</name>
</gene>
<dbReference type="Pfam" id="PF02535">
    <property type="entry name" value="Zip"/>
    <property type="match status" value="1"/>
</dbReference>
<evidence type="ECO:0000256" key="3">
    <source>
        <dbReference type="ARBA" id="ARBA00022989"/>
    </source>
</evidence>
<proteinExistence type="predicted"/>
<keyword evidence="4 5" id="KW-0472">Membrane</keyword>
<dbReference type="EMBL" id="UYRT01002211">
    <property type="protein sequence ID" value="VDK30784.1"/>
    <property type="molecule type" value="Genomic_DNA"/>
</dbReference>
<evidence type="ECO:0000256" key="4">
    <source>
        <dbReference type="ARBA" id="ARBA00023136"/>
    </source>
</evidence>
<evidence type="ECO:0000256" key="6">
    <source>
        <dbReference type="SAM" id="SignalP"/>
    </source>
</evidence>
<keyword evidence="2 5" id="KW-0812">Transmembrane</keyword>
<dbReference type="AlphaFoldDB" id="A0A183CZ27"/>
<evidence type="ECO:0000313" key="7">
    <source>
        <dbReference type="EMBL" id="VDK30784.1"/>
    </source>
</evidence>
<evidence type="ECO:0000313" key="9">
    <source>
        <dbReference type="WBParaSite" id="GPUH_0000172201-mRNA-1"/>
    </source>
</evidence>
<dbReference type="GO" id="GO:0016020">
    <property type="term" value="C:membrane"/>
    <property type="evidence" value="ECO:0007669"/>
    <property type="project" value="UniProtKB-SubCell"/>
</dbReference>
<name>A0A183CZ27_9BILA</name>
<feature type="signal peptide" evidence="6">
    <location>
        <begin position="1"/>
        <end position="25"/>
    </location>
</feature>
<evidence type="ECO:0000256" key="1">
    <source>
        <dbReference type="ARBA" id="ARBA00004141"/>
    </source>
</evidence>
<protein>
    <submittedName>
        <fullName evidence="9">Zinc transporter ZIP3</fullName>
    </submittedName>
</protein>
<accession>A0A183CZ27</accession>
<evidence type="ECO:0000256" key="2">
    <source>
        <dbReference type="ARBA" id="ARBA00022692"/>
    </source>
</evidence>
<feature type="transmembrane region" description="Helical" evidence="5">
    <location>
        <begin position="56"/>
        <end position="80"/>
    </location>
</feature>
<dbReference type="InterPro" id="IPR003689">
    <property type="entry name" value="ZIP"/>
</dbReference>
<evidence type="ECO:0000256" key="5">
    <source>
        <dbReference type="SAM" id="Phobius"/>
    </source>
</evidence>
<comment type="subcellular location">
    <subcellularLocation>
        <location evidence="1">Membrane</location>
        <topology evidence="1">Multi-pass membrane protein</topology>
    </subcellularLocation>
</comment>
<evidence type="ECO:0000313" key="8">
    <source>
        <dbReference type="Proteomes" id="UP000271098"/>
    </source>
</evidence>
<dbReference type="Proteomes" id="UP000271098">
    <property type="component" value="Unassembled WGS sequence"/>
</dbReference>
<reference evidence="7 8" key="2">
    <citation type="submission" date="2018-11" db="EMBL/GenBank/DDBJ databases">
        <authorList>
            <consortium name="Pathogen Informatics"/>
        </authorList>
    </citation>
    <scope>NUCLEOTIDE SEQUENCE [LARGE SCALE GENOMIC DNA]</scope>
</reference>
<keyword evidence="8" id="KW-1185">Reference proteome</keyword>
<dbReference type="OrthoDB" id="448280at2759"/>
<keyword evidence="3 5" id="KW-1133">Transmembrane helix</keyword>
<feature type="chain" id="PRO_5043138518" evidence="6">
    <location>
        <begin position="26"/>
        <end position="201"/>
    </location>
</feature>
<feature type="transmembrane region" description="Helical" evidence="5">
    <location>
        <begin position="92"/>
        <end position="109"/>
    </location>
</feature>
<sequence length="201" mass="22746">MITYAQTFCCFWSWKIFALLKACCALHCDCHASNLMFLSDVYYPVSPIVLRPFLDAMSVVLMKIVYLAAMAIAALLFGLIPLKEQNAWKTNYPFNELLIATGFFAIYLVEVVCNNLCGHQSHASFEQKENGCKHSNNEDDMTEYNIQQRSNGEHSSSENVVQEAGKQQVQTHNFYRKSLTLVIAFSFHSCLEGFAFGVQVI</sequence>
<dbReference type="GO" id="GO:0046873">
    <property type="term" value="F:metal ion transmembrane transporter activity"/>
    <property type="evidence" value="ECO:0007669"/>
    <property type="project" value="InterPro"/>
</dbReference>
<organism evidence="9">
    <name type="scientific">Gongylonema pulchrum</name>
    <dbReference type="NCBI Taxonomy" id="637853"/>
    <lineage>
        <taxon>Eukaryota</taxon>
        <taxon>Metazoa</taxon>
        <taxon>Ecdysozoa</taxon>
        <taxon>Nematoda</taxon>
        <taxon>Chromadorea</taxon>
        <taxon>Rhabditida</taxon>
        <taxon>Spirurina</taxon>
        <taxon>Spiruromorpha</taxon>
        <taxon>Spiruroidea</taxon>
        <taxon>Gongylonematidae</taxon>
        <taxon>Gongylonema</taxon>
    </lineage>
</organism>
<keyword evidence="6" id="KW-0732">Signal</keyword>
<reference evidence="9" key="1">
    <citation type="submission" date="2016-06" db="UniProtKB">
        <authorList>
            <consortium name="WormBaseParasite"/>
        </authorList>
    </citation>
    <scope>IDENTIFICATION</scope>
</reference>